<organism evidence="1 2">
    <name type="scientific">Heterodera schachtii</name>
    <name type="common">Sugarbeet cyst nematode worm</name>
    <name type="synonym">Tylenchus schachtii</name>
    <dbReference type="NCBI Taxonomy" id="97005"/>
    <lineage>
        <taxon>Eukaryota</taxon>
        <taxon>Metazoa</taxon>
        <taxon>Ecdysozoa</taxon>
        <taxon>Nematoda</taxon>
        <taxon>Chromadorea</taxon>
        <taxon>Rhabditida</taxon>
        <taxon>Tylenchina</taxon>
        <taxon>Tylenchomorpha</taxon>
        <taxon>Tylenchoidea</taxon>
        <taxon>Heteroderidae</taxon>
        <taxon>Heteroderinae</taxon>
        <taxon>Heterodera</taxon>
    </lineage>
</organism>
<name>A0ABD2I001_HETSC</name>
<proteinExistence type="predicted"/>
<dbReference type="Proteomes" id="UP001620645">
    <property type="component" value="Unassembled WGS sequence"/>
</dbReference>
<evidence type="ECO:0000313" key="2">
    <source>
        <dbReference type="Proteomes" id="UP001620645"/>
    </source>
</evidence>
<evidence type="ECO:0000313" key="1">
    <source>
        <dbReference type="EMBL" id="KAL3070661.1"/>
    </source>
</evidence>
<protein>
    <submittedName>
        <fullName evidence="1">Uncharacterized protein</fullName>
    </submittedName>
</protein>
<dbReference type="EMBL" id="JBICCN010000409">
    <property type="protein sequence ID" value="KAL3070661.1"/>
    <property type="molecule type" value="Genomic_DNA"/>
</dbReference>
<dbReference type="AlphaFoldDB" id="A0ABD2I001"/>
<keyword evidence="2" id="KW-1185">Reference proteome</keyword>
<comment type="caution">
    <text evidence="1">The sequence shown here is derived from an EMBL/GenBank/DDBJ whole genome shotgun (WGS) entry which is preliminary data.</text>
</comment>
<accession>A0ABD2I001</accession>
<gene>
    <name evidence="1" type="ORF">niasHS_016935</name>
</gene>
<sequence length="104" mass="12183">MARPKANNLKCQNAMTNEAYKMPTPLATHLLPNLRNAIGKLTTAINGELKLQNRNLRQCKIFFYNIHFLLAYWRQISRDELVPRKKRMNANEQLQYALKELAKI</sequence>
<reference evidence="1 2" key="1">
    <citation type="submission" date="2024-10" db="EMBL/GenBank/DDBJ databases">
        <authorList>
            <person name="Kim D."/>
        </authorList>
    </citation>
    <scope>NUCLEOTIDE SEQUENCE [LARGE SCALE GENOMIC DNA]</scope>
    <source>
        <strain evidence="1">Taebaek</strain>
    </source>
</reference>